<evidence type="ECO:0000313" key="3">
    <source>
        <dbReference type="EMBL" id="MBW9095444.1"/>
    </source>
</evidence>
<dbReference type="EMBL" id="JAEUAW010000018">
    <property type="protein sequence ID" value="MBW9095444.1"/>
    <property type="molecule type" value="Genomic_DNA"/>
</dbReference>
<dbReference type="InterPro" id="IPR025736">
    <property type="entry name" value="PucR_C-HTH_dom"/>
</dbReference>
<gene>
    <name evidence="3" type="ORF">JNB62_17315</name>
</gene>
<dbReference type="InterPro" id="IPR042070">
    <property type="entry name" value="PucR_C-HTH_sf"/>
</dbReference>
<feature type="region of interest" description="Disordered" evidence="1">
    <location>
        <begin position="56"/>
        <end position="80"/>
    </location>
</feature>
<evidence type="ECO:0000259" key="2">
    <source>
        <dbReference type="Pfam" id="PF13556"/>
    </source>
</evidence>
<reference evidence="3 4" key="1">
    <citation type="journal article" date="2021" name="MBio">
        <title>Poor Competitiveness of Bradyrhizobium in Pigeon Pea Root Colonization in Indian Soils.</title>
        <authorList>
            <person name="Chalasani D."/>
            <person name="Basu A."/>
            <person name="Pullabhotla S.V.S.R.N."/>
            <person name="Jorrin B."/>
            <person name="Neal A.L."/>
            <person name="Poole P.S."/>
            <person name="Podile A.R."/>
            <person name="Tkacz A."/>
        </authorList>
    </citation>
    <scope>NUCLEOTIDE SEQUENCE [LARGE SCALE GENOMIC DNA]</scope>
    <source>
        <strain evidence="3 4">HU14</strain>
    </source>
</reference>
<dbReference type="RefSeq" id="WP_220302143.1">
    <property type="nucleotide sequence ID" value="NZ_JAEUAW010000018.1"/>
</dbReference>
<proteinExistence type="predicted"/>
<dbReference type="Proteomes" id="UP001196843">
    <property type="component" value="Unassembled WGS sequence"/>
</dbReference>
<organism evidence="3 4">
    <name type="scientific">Microbacterium jejuense</name>
    <dbReference type="NCBI Taxonomy" id="1263637"/>
    <lineage>
        <taxon>Bacteria</taxon>
        <taxon>Bacillati</taxon>
        <taxon>Actinomycetota</taxon>
        <taxon>Actinomycetes</taxon>
        <taxon>Micrococcales</taxon>
        <taxon>Microbacteriaceae</taxon>
        <taxon>Microbacterium</taxon>
    </lineage>
</organism>
<dbReference type="Gene3D" id="1.10.10.2840">
    <property type="entry name" value="PucR C-terminal helix-turn-helix domain"/>
    <property type="match status" value="1"/>
</dbReference>
<dbReference type="Pfam" id="PF13556">
    <property type="entry name" value="HTH_30"/>
    <property type="match status" value="1"/>
</dbReference>
<protein>
    <recommendedName>
        <fullName evidence="2">PucR C-terminal helix-turn-helix domain-containing protein</fullName>
    </recommendedName>
</protein>
<name>A0ABS7HSM8_9MICO</name>
<evidence type="ECO:0000256" key="1">
    <source>
        <dbReference type="SAM" id="MobiDB-lite"/>
    </source>
</evidence>
<feature type="domain" description="PucR C-terminal helix-turn-helix" evidence="2">
    <location>
        <begin position="277"/>
        <end position="326"/>
    </location>
</feature>
<evidence type="ECO:0000313" key="4">
    <source>
        <dbReference type="Proteomes" id="UP001196843"/>
    </source>
</evidence>
<comment type="caution">
    <text evidence="3">The sequence shown here is derived from an EMBL/GenBank/DDBJ whole genome shotgun (WGS) entry which is preliminary data.</text>
</comment>
<sequence length="339" mass="35665">MKELVGRLSALDPEASETLKVIAYFDALVDGRVGTDGMLRGAAVLTGATIGHVAAGRTGKGRRIGSDGSESPPGDPGRWPVVSSADGSVVWLEREGSPHANDAMVLERLAIALSIQSARLDTAAPTRRAVEVLLSADATDEDRDEASARLSLGAHPVIHAVAVPTSLRLERPLAHAVVATRFGIARAVLAPDDDPPAARAGIGIAAASPTEVRESWRSALVALRLTDRDEPVVRAAELGALLPLAEAEDHRPAPHPDAVVIDALLRTTWTEGMLRALAAGASRRSLAAGAGVHHSTMGARIDELPGLLGYDPSTPRGRTRLDVALMLHRLARTRFDPER</sequence>
<accession>A0ABS7HSM8</accession>
<keyword evidence="4" id="KW-1185">Reference proteome</keyword>